<dbReference type="Proteomes" id="UP000701853">
    <property type="component" value="Chromosome 5"/>
</dbReference>
<accession>A0A8J6D3S4</accession>
<evidence type="ECO:0000256" key="3">
    <source>
        <dbReference type="ARBA" id="ARBA00022679"/>
    </source>
</evidence>
<sequence>MLPPIYSLGPLNLLLNHQVYHNDCKQLRSNLWKEDPICLEWLDSKQPNSVVYVNFVVITVMTPEQLTEFACGLANSNHSFCGGWNSTIESISFGVPMIWWPFFADQQTNCWFSCTRWGIAMEINSDVKRDDVAGHVRELMEGEKGKAMKKKALEWKKMAEETTNTPDGSSYDNLNHIINQGLLH</sequence>
<dbReference type="OrthoDB" id="1927969at2759"/>
<comment type="similarity">
    <text evidence="1">Belongs to the UDP-glycosyltransferase family.</text>
</comment>
<dbReference type="PANTHER" id="PTHR11926">
    <property type="entry name" value="GLUCOSYL/GLUCURONOSYL TRANSFERASES"/>
    <property type="match status" value="1"/>
</dbReference>
<organism evidence="4 5">
    <name type="scientific">Gossypium anomalum</name>
    <dbReference type="NCBI Taxonomy" id="47600"/>
    <lineage>
        <taxon>Eukaryota</taxon>
        <taxon>Viridiplantae</taxon>
        <taxon>Streptophyta</taxon>
        <taxon>Embryophyta</taxon>
        <taxon>Tracheophyta</taxon>
        <taxon>Spermatophyta</taxon>
        <taxon>Magnoliopsida</taxon>
        <taxon>eudicotyledons</taxon>
        <taxon>Gunneridae</taxon>
        <taxon>Pentapetalae</taxon>
        <taxon>rosids</taxon>
        <taxon>malvids</taxon>
        <taxon>Malvales</taxon>
        <taxon>Malvaceae</taxon>
        <taxon>Malvoideae</taxon>
        <taxon>Gossypium</taxon>
    </lineage>
</organism>
<dbReference type="GO" id="GO:0080043">
    <property type="term" value="F:quercetin 3-O-glucosyltransferase activity"/>
    <property type="evidence" value="ECO:0007669"/>
    <property type="project" value="TreeGrafter"/>
</dbReference>
<evidence type="ECO:0000256" key="1">
    <source>
        <dbReference type="ARBA" id="ARBA00009995"/>
    </source>
</evidence>
<dbReference type="Pfam" id="PF00201">
    <property type="entry name" value="UDPGT"/>
    <property type="match status" value="1"/>
</dbReference>
<gene>
    <name evidence="4" type="ORF">CXB51_011424</name>
</gene>
<protein>
    <recommendedName>
        <fullName evidence="6">UDP-glycosyltransferases domain-containing protein</fullName>
    </recommendedName>
</protein>
<keyword evidence="3" id="KW-0808">Transferase</keyword>
<dbReference type="EMBL" id="JAHUZN010000005">
    <property type="protein sequence ID" value="KAG8493971.1"/>
    <property type="molecule type" value="Genomic_DNA"/>
</dbReference>
<dbReference type="Gene3D" id="3.40.50.2000">
    <property type="entry name" value="Glycogen Phosphorylase B"/>
    <property type="match status" value="4"/>
</dbReference>
<comment type="caution">
    <text evidence="4">The sequence shown here is derived from an EMBL/GenBank/DDBJ whole genome shotgun (WGS) entry which is preliminary data.</text>
</comment>
<keyword evidence="5" id="KW-1185">Reference proteome</keyword>
<dbReference type="CDD" id="cd03784">
    <property type="entry name" value="GT1_Gtf-like"/>
    <property type="match status" value="1"/>
</dbReference>
<evidence type="ECO:0008006" key="6">
    <source>
        <dbReference type="Google" id="ProtNLM"/>
    </source>
</evidence>
<evidence type="ECO:0000313" key="4">
    <source>
        <dbReference type="EMBL" id="KAG8493971.1"/>
    </source>
</evidence>
<dbReference type="PANTHER" id="PTHR11926:SF774">
    <property type="entry name" value="UDP-GLYCOSYLTRANSFERASE 85A1-RELATED"/>
    <property type="match status" value="1"/>
</dbReference>
<dbReference type="InterPro" id="IPR002213">
    <property type="entry name" value="UDP_glucos_trans"/>
</dbReference>
<evidence type="ECO:0000256" key="2">
    <source>
        <dbReference type="ARBA" id="ARBA00022676"/>
    </source>
</evidence>
<evidence type="ECO:0000313" key="5">
    <source>
        <dbReference type="Proteomes" id="UP000701853"/>
    </source>
</evidence>
<name>A0A8J6D3S4_9ROSI</name>
<proteinExistence type="inferred from homology"/>
<dbReference type="GO" id="GO:0080044">
    <property type="term" value="F:quercetin 7-O-glucosyltransferase activity"/>
    <property type="evidence" value="ECO:0007669"/>
    <property type="project" value="TreeGrafter"/>
</dbReference>
<dbReference type="AlphaFoldDB" id="A0A8J6D3S4"/>
<reference evidence="4 5" key="1">
    <citation type="journal article" date="2021" name="bioRxiv">
        <title>The Gossypium anomalum genome as a resource for cotton improvement and evolutionary analysis of hybrid incompatibility.</title>
        <authorList>
            <person name="Grover C.E."/>
            <person name="Yuan D."/>
            <person name="Arick M.A."/>
            <person name="Miller E.R."/>
            <person name="Hu G."/>
            <person name="Peterson D.G."/>
            <person name="Wendel J.F."/>
            <person name="Udall J.A."/>
        </authorList>
    </citation>
    <scope>NUCLEOTIDE SEQUENCE [LARGE SCALE GENOMIC DNA]</scope>
    <source>
        <strain evidence="4">JFW-Udall</strain>
        <tissue evidence="4">Leaf</tissue>
    </source>
</reference>
<keyword evidence="2" id="KW-0328">Glycosyltransferase</keyword>
<dbReference type="SUPFAM" id="SSF53756">
    <property type="entry name" value="UDP-Glycosyltransferase/glycogen phosphorylase"/>
    <property type="match status" value="1"/>
</dbReference>